<dbReference type="KEGG" id="lpil:LIP_0480"/>
<evidence type="ECO:0000313" key="4">
    <source>
        <dbReference type="Proteomes" id="UP000065807"/>
    </source>
</evidence>
<dbReference type="STRING" id="1555112.LIP_0480"/>
<evidence type="ECO:0000259" key="2">
    <source>
        <dbReference type="Pfam" id="PF13542"/>
    </source>
</evidence>
<dbReference type="Pfam" id="PF01610">
    <property type="entry name" value="DDE_Tnp_ISL3"/>
    <property type="match status" value="1"/>
</dbReference>
<protein>
    <submittedName>
        <fullName evidence="3">Transposase</fullName>
    </submittedName>
</protein>
<keyword evidence="4" id="KW-1185">Reference proteome</keyword>
<evidence type="ECO:0000313" key="3">
    <source>
        <dbReference type="EMBL" id="BAS26337.1"/>
    </source>
</evidence>
<reference evidence="4" key="2">
    <citation type="journal article" date="2016" name="Int. J. Syst. Evol. Microbiol.">
        <title>Complete genome sequence and cell structure of Limnochorda pilosa, a Gram-negative spore-former within the phylum Firmicutes.</title>
        <authorList>
            <person name="Watanabe M."/>
            <person name="Kojima H."/>
            <person name="Fukui M."/>
        </authorList>
    </citation>
    <scope>NUCLEOTIDE SEQUENCE [LARGE SCALE GENOMIC DNA]</scope>
    <source>
        <strain evidence="4">HC45</strain>
    </source>
</reference>
<evidence type="ECO:0000259" key="1">
    <source>
        <dbReference type="Pfam" id="PF01610"/>
    </source>
</evidence>
<feature type="domain" description="Transposase IS204/IS1001/IS1096/IS1165 DDE" evidence="1">
    <location>
        <begin position="75"/>
        <end position="178"/>
    </location>
</feature>
<dbReference type="InterPro" id="IPR002560">
    <property type="entry name" value="Transposase_DDE"/>
</dbReference>
<dbReference type="PANTHER" id="PTHR33498">
    <property type="entry name" value="TRANSPOSASE FOR INSERTION SEQUENCE ELEMENT IS1557"/>
    <property type="match status" value="1"/>
</dbReference>
<sequence>MPPMRGDHQVEVPWSRPGSGFTLLFEAMIVAMAREMPVNALAKMVGEHDTRLWRIIRHHTAEAVERQDLSEVRRVGVDETASRRWHHYITLFLDLERVRMIFGTSGRDRGTVAAFAGHLARHGGNPEVIAEVTCEMSPAYIHGTQEYLPNARITLDRFHIMKLANDAVDEVRRDEVKTNPLLKKTR</sequence>
<dbReference type="Proteomes" id="UP000065807">
    <property type="component" value="Chromosome"/>
</dbReference>
<dbReference type="AlphaFoldDB" id="A0A0K2SH29"/>
<reference evidence="4" key="1">
    <citation type="submission" date="2015-07" db="EMBL/GenBank/DDBJ databases">
        <title>Complete genome sequence and phylogenetic analysis of Limnochorda pilosa.</title>
        <authorList>
            <person name="Watanabe M."/>
            <person name="Kojima H."/>
            <person name="Fukui M."/>
        </authorList>
    </citation>
    <scope>NUCLEOTIDE SEQUENCE [LARGE SCALE GENOMIC DNA]</scope>
    <source>
        <strain evidence="4">HC45</strain>
    </source>
</reference>
<gene>
    <name evidence="3" type="ORF">LIP_0480</name>
</gene>
<dbReference type="InterPro" id="IPR032877">
    <property type="entry name" value="Transposase_HTH"/>
</dbReference>
<dbReference type="PATRIC" id="fig|1555112.3.peg.499"/>
<dbReference type="InterPro" id="IPR047951">
    <property type="entry name" value="Transpos_ISL3"/>
</dbReference>
<dbReference type="EMBL" id="AP014924">
    <property type="protein sequence ID" value="BAS26337.1"/>
    <property type="molecule type" value="Genomic_DNA"/>
</dbReference>
<dbReference type="PANTHER" id="PTHR33498:SF1">
    <property type="entry name" value="TRANSPOSASE FOR INSERTION SEQUENCE ELEMENT IS1557"/>
    <property type="match status" value="1"/>
</dbReference>
<dbReference type="Pfam" id="PF13542">
    <property type="entry name" value="HTH_Tnp_ISL3"/>
    <property type="match status" value="1"/>
</dbReference>
<accession>A0A0K2SH29</accession>
<feature type="domain" description="Transposase IS204/IS1001/IS1096/IS1165 helix-turn-helix" evidence="2">
    <location>
        <begin position="10"/>
        <end position="59"/>
    </location>
</feature>
<proteinExistence type="predicted"/>
<organism evidence="3 4">
    <name type="scientific">Limnochorda pilosa</name>
    <dbReference type="NCBI Taxonomy" id="1555112"/>
    <lineage>
        <taxon>Bacteria</taxon>
        <taxon>Bacillati</taxon>
        <taxon>Bacillota</taxon>
        <taxon>Limnochordia</taxon>
        <taxon>Limnochordales</taxon>
        <taxon>Limnochordaceae</taxon>
        <taxon>Limnochorda</taxon>
    </lineage>
</organism>
<name>A0A0K2SH29_LIMPI</name>